<reference evidence="2 3" key="1">
    <citation type="journal article" date="2013" name="PLoS ONE">
        <title>The Susceptibility of Pseudomonas aeruginosa Strains from Cystic Fibrosis Patients to Bacteriophages.</title>
        <authorList>
            <person name="Essoh C."/>
            <person name="Blouin Y."/>
            <person name="Loukou G."/>
            <person name="Cablanmian A."/>
            <person name="Lathro S."/>
            <person name="Kutter E."/>
            <person name="Thien H.V."/>
            <person name="Vergnaud G."/>
            <person name="Pourcel C."/>
        </authorList>
    </citation>
    <scope>NUCLEOTIDE SEQUENCE [LARGE SCALE GENOMIC DNA]</scope>
    <source>
        <strain evidence="2">VB_PaeM_C2-10_Ab1</strain>
    </source>
</reference>
<feature type="transmembrane region" description="Helical" evidence="1">
    <location>
        <begin position="12"/>
        <end position="30"/>
    </location>
</feature>
<dbReference type="KEGG" id="vg:14296606"/>
<keyword evidence="1" id="KW-0812">Transmembrane</keyword>
<evidence type="ECO:0000256" key="1">
    <source>
        <dbReference type="SAM" id="Phobius"/>
    </source>
</evidence>
<gene>
    <name evidence="2" type="ORF">BN405_2-10_Ab1_orf_54</name>
</gene>
<dbReference type="OrthoDB" id="11600at10239"/>
<dbReference type="GeneID" id="14296606"/>
<keyword evidence="1" id="KW-1133">Transmembrane helix</keyword>
<keyword evidence="3" id="KW-1185">Reference proteome</keyword>
<proteinExistence type="predicted"/>
<keyword evidence="1" id="KW-0472">Membrane</keyword>
<sequence length="180" mass="20394">MQDGRSFTTSATPVLKTLALGVIILASFSFKTDRRRLTSLIKRVEALDGTTVEVGFFPEDRYGSENGNLPVAQVAAYNEFGTTRNPTRPFMAPTFEEFTSQFHYARLMKSTFENVIRDGRQVNTLLKKLGRMVAEQMQVNIDDYPGSNSPAWAAYKGFNDPLFHTGKMLESVKFQIHRRQ</sequence>
<accession>K4RM33</accession>
<dbReference type="RefSeq" id="YP_007236875.1">
    <property type="nucleotide sequence ID" value="NC_019918.1"/>
</dbReference>
<dbReference type="EMBL" id="HE983845">
    <property type="protein sequence ID" value="CCM43598.1"/>
    <property type="molecule type" value="Genomic_DNA"/>
</dbReference>
<evidence type="ECO:0000313" key="2">
    <source>
        <dbReference type="EMBL" id="CCM43598.1"/>
    </source>
</evidence>
<organism evidence="2 3">
    <name type="scientific">Pseudomonas phage vB_PaeM_C2-10_Ab1</name>
    <dbReference type="NCBI Taxonomy" id="1231048"/>
    <lineage>
        <taxon>Viruses</taxon>
        <taxon>Duplodnaviria</taxon>
        <taxon>Heunggongvirae</taxon>
        <taxon>Uroviricota</taxon>
        <taxon>Caudoviricetes</taxon>
        <taxon>Vandenendeviridae</taxon>
        <taxon>Skurskavirinae</taxon>
        <taxon>Pakpunavirus</taxon>
        <taxon>Pakpunavirus CAb1</taxon>
    </lineage>
</organism>
<name>K4RM33_9CAUD</name>
<evidence type="ECO:0000313" key="3">
    <source>
        <dbReference type="Proteomes" id="UP000001234"/>
    </source>
</evidence>
<dbReference type="Proteomes" id="UP000001234">
    <property type="component" value="Segment"/>
</dbReference>
<protein>
    <submittedName>
        <fullName evidence="2">Uncharacterized protein</fullName>
    </submittedName>
</protein>